<dbReference type="Proteomes" id="UP000054729">
    <property type="component" value="Unassembled WGS sequence"/>
</dbReference>
<dbReference type="SMART" id="SM00052">
    <property type="entry name" value="EAL"/>
    <property type="match status" value="1"/>
</dbReference>
<dbReference type="InterPro" id="IPR050706">
    <property type="entry name" value="Cyclic-di-GMP_PDE-like"/>
</dbReference>
<evidence type="ECO:0000259" key="1">
    <source>
        <dbReference type="PROSITE" id="PS50883"/>
    </source>
</evidence>
<sequence length="143" mass="15864">MLHEYKIPSNLLELEITKATVTDFLGTIEETLIGLHDMGVNLTFDNFGAGYSSLSHLKKSPVHSIKLKQSQVDDIGLRKKDNLITKSTIALAKELGLNVVVGGVETEAQLNFLRSNRCPEVQGYYNSKPLTVEEMTRLIDESS</sequence>
<dbReference type="InterPro" id="IPR001633">
    <property type="entry name" value="EAL_dom"/>
</dbReference>
<comment type="caution">
    <text evidence="2">The sequence shown here is derived from an EMBL/GenBank/DDBJ whole genome shotgun (WGS) entry which is preliminary data.</text>
</comment>
<reference evidence="2 3" key="1">
    <citation type="submission" date="2015-11" db="EMBL/GenBank/DDBJ databases">
        <title>Genomic analysis of 38 Legionella species identifies large and diverse effector repertoires.</title>
        <authorList>
            <person name="Burstein D."/>
            <person name="Amaro F."/>
            <person name="Zusman T."/>
            <person name="Lifshitz Z."/>
            <person name="Cohen O."/>
            <person name="Gilbert J.A."/>
            <person name="Pupko T."/>
            <person name="Shuman H.A."/>
            <person name="Segal G."/>
        </authorList>
    </citation>
    <scope>NUCLEOTIDE SEQUENCE [LARGE SCALE GENOMIC DNA]</scope>
    <source>
        <strain evidence="2 3">ATCC 51914</strain>
    </source>
</reference>
<dbReference type="AlphaFoldDB" id="A0A0W1AMG4"/>
<protein>
    <submittedName>
        <fullName evidence="2">Putative signal transduction protein</fullName>
    </submittedName>
</protein>
<accession>A0A0W1AMG4</accession>
<dbReference type="STRING" id="66969.Lwal_0587"/>
<dbReference type="PROSITE" id="PS50883">
    <property type="entry name" value="EAL"/>
    <property type="match status" value="1"/>
</dbReference>
<dbReference type="InterPro" id="IPR035919">
    <property type="entry name" value="EAL_sf"/>
</dbReference>
<dbReference type="SUPFAM" id="SSF141868">
    <property type="entry name" value="EAL domain-like"/>
    <property type="match status" value="1"/>
</dbReference>
<dbReference type="PATRIC" id="fig|66969.6.peg.629"/>
<feature type="domain" description="EAL" evidence="1">
    <location>
        <begin position="1"/>
        <end position="143"/>
    </location>
</feature>
<organism evidence="2 3">
    <name type="scientific">Legionella waltersii</name>
    <dbReference type="NCBI Taxonomy" id="66969"/>
    <lineage>
        <taxon>Bacteria</taxon>
        <taxon>Pseudomonadati</taxon>
        <taxon>Pseudomonadota</taxon>
        <taxon>Gammaproteobacteria</taxon>
        <taxon>Legionellales</taxon>
        <taxon>Legionellaceae</taxon>
        <taxon>Legionella</taxon>
    </lineage>
</organism>
<dbReference type="PANTHER" id="PTHR33121">
    <property type="entry name" value="CYCLIC DI-GMP PHOSPHODIESTERASE PDEF"/>
    <property type="match status" value="1"/>
</dbReference>
<name>A0A0W1AMG4_9GAMM</name>
<dbReference type="GO" id="GO:0071111">
    <property type="term" value="F:cyclic-guanylate-specific phosphodiesterase activity"/>
    <property type="evidence" value="ECO:0007669"/>
    <property type="project" value="InterPro"/>
</dbReference>
<proteinExistence type="predicted"/>
<dbReference type="PANTHER" id="PTHR33121:SF71">
    <property type="entry name" value="OXYGEN SENSOR PROTEIN DOSP"/>
    <property type="match status" value="1"/>
</dbReference>
<dbReference type="Gene3D" id="3.20.20.450">
    <property type="entry name" value="EAL domain"/>
    <property type="match status" value="1"/>
</dbReference>
<evidence type="ECO:0000313" key="3">
    <source>
        <dbReference type="Proteomes" id="UP000054729"/>
    </source>
</evidence>
<dbReference type="CDD" id="cd01948">
    <property type="entry name" value="EAL"/>
    <property type="match status" value="1"/>
</dbReference>
<gene>
    <name evidence="2" type="ORF">Lwal_0587</name>
</gene>
<evidence type="ECO:0000313" key="2">
    <source>
        <dbReference type="EMBL" id="KTD82549.1"/>
    </source>
</evidence>
<dbReference type="Pfam" id="PF00563">
    <property type="entry name" value="EAL"/>
    <property type="match status" value="1"/>
</dbReference>
<keyword evidence="3" id="KW-1185">Reference proteome</keyword>
<dbReference type="EMBL" id="LNZB01000010">
    <property type="protein sequence ID" value="KTD82549.1"/>
    <property type="molecule type" value="Genomic_DNA"/>
</dbReference>